<keyword evidence="2" id="KW-1185">Reference proteome</keyword>
<dbReference type="eggNOG" id="ENOG502SRAR">
    <property type="taxonomic scope" value="Eukaryota"/>
</dbReference>
<dbReference type="Proteomes" id="UP000013827">
    <property type="component" value="Unassembled WGS sequence"/>
</dbReference>
<name>A0A0D3K5H0_EMIH1</name>
<organism evidence="1 2">
    <name type="scientific">Emiliania huxleyi (strain CCMP1516)</name>
    <dbReference type="NCBI Taxonomy" id="280463"/>
    <lineage>
        <taxon>Eukaryota</taxon>
        <taxon>Haptista</taxon>
        <taxon>Haptophyta</taxon>
        <taxon>Prymnesiophyceae</taxon>
        <taxon>Isochrysidales</taxon>
        <taxon>Noelaerhabdaceae</taxon>
        <taxon>Emiliania</taxon>
    </lineage>
</organism>
<evidence type="ECO:0008006" key="3">
    <source>
        <dbReference type="Google" id="ProtNLM"/>
    </source>
</evidence>
<dbReference type="RefSeq" id="XP_005783434.1">
    <property type="nucleotide sequence ID" value="XM_005783377.1"/>
</dbReference>
<dbReference type="KEGG" id="ehx:EMIHUDRAFT_203073"/>
<dbReference type="GeneID" id="17276278"/>
<accession>A0A0D3K5H0</accession>
<dbReference type="AlphaFoldDB" id="A0A0D3K5H0"/>
<reference evidence="2" key="1">
    <citation type="journal article" date="2013" name="Nature">
        <title>Pan genome of the phytoplankton Emiliania underpins its global distribution.</title>
        <authorList>
            <person name="Read B.A."/>
            <person name="Kegel J."/>
            <person name="Klute M.J."/>
            <person name="Kuo A."/>
            <person name="Lefebvre S.C."/>
            <person name="Maumus F."/>
            <person name="Mayer C."/>
            <person name="Miller J."/>
            <person name="Monier A."/>
            <person name="Salamov A."/>
            <person name="Young J."/>
            <person name="Aguilar M."/>
            <person name="Claverie J.M."/>
            <person name="Frickenhaus S."/>
            <person name="Gonzalez K."/>
            <person name="Herman E.K."/>
            <person name="Lin Y.C."/>
            <person name="Napier J."/>
            <person name="Ogata H."/>
            <person name="Sarno A.F."/>
            <person name="Shmutz J."/>
            <person name="Schroeder D."/>
            <person name="de Vargas C."/>
            <person name="Verret F."/>
            <person name="von Dassow P."/>
            <person name="Valentin K."/>
            <person name="Van de Peer Y."/>
            <person name="Wheeler G."/>
            <person name="Dacks J.B."/>
            <person name="Delwiche C.F."/>
            <person name="Dyhrman S.T."/>
            <person name="Glockner G."/>
            <person name="John U."/>
            <person name="Richards T."/>
            <person name="Worden A.Z."/>
            <person name="Zhang X."/>
            <person name="Grigoriev I.V."/>
            <person name="Allen A.E."/>
            <person name="Bidle K."/>
            <person name="Borodovsky M."/>
            <person name="Bowler C."/>
            <person name="Brownlee C."/>
            <person name="Cock J.M."/>
            <person name="Elias M."/>
            <person name="Gladyshev V.N."/>
            <person name="Groth M."/>
            <person name="Guda C."/>
            <person name="Hadaegh A."/>
            <person name="Iglesias-Rodriguez M.D."/>
            <person name="Jenkins J."/>
            <person name="Jones B.M."/>
            <person name="Lawson T."/>
            <person name="Leese F."/>
            <person name="Lindquist E."/>
            <person name="Lobanov A."/>
            <person name="Lomsadze A."/>
            <person name="Malik S.B."/>
            <person name="Marsh M.E."/>
            <person name="Mackinder L."/>
            <person name="Mock T."/>
            <person name="Mueller-Roeber B."/>
            <person name="Pagarete A."/>
            <person name="Parker M."/>
            <person name="Probert I."/>
            <person name="Quesneville H."/>
            <person name="Raines C."/>
            <person name="Rensing S.A."/>
            <person name="Riano-Pachon D.M."/>
            <person name="Richier S."/>
            <person name="Rokitta S."/>
            <person name="Shiraiwa Y."/>
            <person name="Soanes D.M."/>
            <person name="van der Giezen M."/>
            <person name="Wahlund T.M."/>
            <person name="Williams B."/>
            <person name="Wilson W."/>
            <person name="Wolfe G."/>
            <person name="Wurch L.L."/>
        </authorList>
    </citation>
    <scope>NUCLEOTIDE SEQUENCE</scope>
</reference>
<sequence>MRDSAARLLLLLSEYHPLVIEGMGSYDARAPGTVAATVSRLLRQRWEASPPGKPVILVTQGDPLAARGISAITRAVASELSLPRALVCLDDSIDPSHSRDADRDGVILELRYSMLAGVLEPPGAAPASLAALTRAVDSSLAAKNAAREAEGKPRLKEYYRDYALLQEVTKAALRAACGGVTVAHTAEEISPFSVTSFYEAGLAVGAVNESDMVRFTSERECARER</sequence>
<proteinExistence type="predicted"/>
<dbReference type="PaxDb" id="2903-EOD31005"/>
<evidence type="ECO:0000313" key="1">
    <source>
        <dbReference type="EnsemblProtists" id="EOD31005"/>
    </source>
</evidence>
<protein>
    <recommendedName>
        <fullName evidence="3">Shikimate kinase</fullName>
    </recommendedName>
</protein>
<dbReference type="HOGENOM" id="CLU_1389462_0_0_1"/>
<dbReference type="OMA" id="VAGHWME"/>
<evidence type="ECO:0000313" key="2">
    <source>
        <dbReference type="Proteomes" id="UP000013827"/>
    </source>
</evidence>
<dbReference type="EnsemblProtists" id="EOD31005">
    <property type="protein sequence ID" value="EOD31005"/>
    <property type="gene ID" value="EMIHUDRAFT_203073"/>
</dbReference>
<reference evidence="1" key="2">
    <citation type="submission" date="2024-10" db="UniProtKB">
        <authorList>
            <consortium name="EnsemblProtists"/>
        </authorList>
    </citation>
    <scope>IDENTIFICATION</scope>
</reference>